<evidence type="ECO:0000313" key="1">
    <source>
        <dbReference type="EMBL" id="MBL3656706.1"/>
    </source>
</evidence>
<dbReference type="EMBL" id="JAESIY010000005">
    <property type="protein sequence ID" value="MBL3656706.1"/>
    <property type="molecule type" value="Genomic_DNA"/>
</dbReference>
<comment type="caution">
    <text evidence="1">The sequence shown here is derived from an EMBL/GenBank/DDBJ whole genome shotgun (WGS) entry which is preliminary data.</text>
</comment>
<reference evidence="1" key="1">
    <citation type="submission" date="2021-01" db="EMBL/GenBank/DDBJ databases">
        <title>Fulvivirga kasyanovii gen. nov., sp nov., a novel member of the phylum Bacteroidetes isolated from seawater in a mussel farm.</title>
        <authorList>
            <person name="Zhao L.-H."/>
            <person name="Wang Z.-J."/>
        </authorList>
    </citation>
    <scope>NUCLEOTIDE SEQUENCE</scope>
    <source>
        <strain evidence="1">2943</strain>
    </source>
</reference>
<name>A0A937F5F2_9BACT</name>
<evidence type="ECO:0000313" key="2">
    <source>
        <dbReference type="Proteomes" id="UP000659388"/>
    </source>
</evidence>
<keyword evidence="2" id="KW-1185">Reference proteome</keyword>
<protein>
    <submittedName>
        <fullName evidence="1">Uncharacterized protein</fullName>
    </submittedName>
</protein>
<dbReference type="AlphaFoldDB" id="A0A937F5F2"/>
<accession>A0A937F5F2</accession>
<dbReference type="RefSeq" id="WP_202244490.1">
    <property type="nucleotide sequence ID" value="NZ_JAESIY010000005.1"/>
</dbReference>
<proteinExistence type="predicted"/>
<gene>
    <name evidence="1" type="ORF">JL102_11235</name>
</gene>
<sequence>MEIKTGKVDIMNSSNSRVIVQTIKAIRETRKAGETSFDLNEYFLNLKVKVPSKKQTHANAASPQSLYFNANIVVGEQTIPVTFNLVLDYENGFGGNVTLIENNHEAPINGFNGNAIFYYDAAPGNYANPPNYPLRVLNFNVSGEYYKIMLNILNPK</sequence>
<organism evidence="1 2">
    <name type="scientific">Fulvivirga sediminis</name>
    <dbReference type="NCBI Taxonomy" id="2803949"/>
    <lineage>
        <taxon>Bacteria</taxon>
        <taxon>Pseudomonadati</taxon>
        <taxon>Bacteroidota</taxon>
        <taxon>Cytophagia</taxon>
        <taxon>Cytophagales</taxon>
        <taxon>Fulvivirgaceae</taxon>
        <taxon>Fulvivirga</taxon>
    </lineage>
</organism>
<dbReference type="Proteomes" id="UP000659388">
    <property type="component" value="Unassembled WGS sequence"/>
</dbReference>